<keyword evidence="3" id="KW-0238">DNA-binding</keyword>
<dbReference type="GO" id="GO:0004190">
    <property type="term" value="F:aspartic-type endopeptidase activity"/>
    <property type="evidence" value="ECO:0007669"/>
    <property type="project" value="UniProtKB-KW"/>
</dbReference>
<dbReference type="InterPro" id="IPR050951">
    <property type="entry name" value="Retrovirus_Pol_polyprotein"/>
</dbReference>
<evidence type="ECO:0000259" key="8">
    <source>
        <dbReference type="PROSITE" id="PS50878"/>
    </source>
</evidence>
<dbReference type="InterPro" id="IPR043128">
    <property type="entry name" value="Rev_trsase/Diguanyl_cyclase"/>
</dbReference>
<gene>
    <name evidence="9" type="ORF">CBR_g18829</name>
</gene>
<feature type="region of interest" description="Disordered" evidence="6">
    <location>
        <begin position="831"/>
        <end position="887"/>
    </location>
</feature>
<evidence type="ECO:0000313" key="10">
    <source>
        <dbReference type="Proteomes" id="UP000265515"/>
    </source>
</evidence>
<dbReference type="Gene3D" id="3.30.70.270">
    <property type="match status" value="4"/>
</dbReference>
<accession>A0A388KWK3</accession>
<dbReference type="Gene3D" id="4.10.60.10">
    <property type="entry name" value="Zinc finger, CCHC-type"/>
    <property type="match status" value="1"/>
</dbReference>
<proteinExistence type="predicted"/>
<feature type="region of interest" description="Disordered" evidence="6">
    <location>
        <begin position="1317"/>
        <end position="1345"/>
    </location>
</feature>
<evidence type="ECO:0000256" key="4">
    <source>
        <dbReference type="ARBA" id="ARBA00023268"/>
    </source>
</evidence>
<feature type="compositionally biased region" description="Low complexity" evidence="6">
    <location>
        <begin position="793"/>
        <end position="809"/>
    </location>
</feature>
<keyword evidence="2" id="KW-0064">Aspartyl protease</keyword>
<keyword evidence="5" id="KW-0862">Zinc</keyword>
<feature type="compositionally biased region" description="Polar residues" evidence="6">
    <location>
        <begin position="760"/>
        <end position="769"/>
    </location>
</feature>
<protein>
    <recommendedName>
        <fullName evidence="11">Reverse transcriptase</fullName>
    </recommendedName>
</protein>
<dbReference type="PROSITE" id="PS50878">
    <property type="entry name" value="RT_POL"/>
    <property type="match status" value="1"/>
</dbReference>
<dbReference type="GO" id="GO:0006508">
    <property type="term" value="P:proteolysis"/>
    <property type="evidence" value="ECO:0007669"/>
    <property type="project" value="UniProtKB-KW"/>
</dbReference>
<keyword evidence="1" id="KW-0645">Protease</keyword>
<organism evidence="9 10">
    <name type="scientific">Chara braunii</name>
    <name type="common">Braun's stonewort</name>
    <dbReference type="NCBI Taxonomy" id="69332"/>
    <lineage>
        <taxon>Eukaryota</taxon>
        <taxon>Viridiplantae</taxon>
        <taxon>Streptophyta</taxon>
        <taxon>Charophyceae</taxon>
        <taxon>Charales</taxon>
        <taxon>Characeae</taxon>
        <taxon>Chara</taxon>
    </lineage>
</organism>
<keyword evidence="5" id="KW-0479">Metal-binding</keyword>
<evidence type="ECO:0000256" key="2">
    <source>
        <dbReference type="ARBA" id="ARBA00022750"/>
    </source>
</evidence>
<keyword evidence="10" id="KW-1185">Reference proteome</keyword>
<keyword evidence="2" id="KW-0378">Hydrolase</keyword>
<dbReference type="EMBL" id="BFEA01000202">
    <property type="protein sequence ID" value="GBG74417.1"/>
    <property type="molecule type" value="Genomic_DNA"/>
</dbReference>
<dbReference type="PANTHER" id="PTHR37984:SF5">
    <property type="entry name" value="PROTEIN NYNRIN-LIKE"/>
    <property type="match status" value="1"/>
</dbReference>
<dbReference type="SUPFAM" id="SSF57756">
    <property type="entry name" value="Retrovirus zinc finger-like domains"/>
    <property type="match status" value="1"/>
</dbReference>
<name>A0A388KWK3_CHABU</name>
<dbReference type="Gramene" id="GBG74417">
    <property type="protein sequence ID" value="GBG74417"/>
    <property type="gene ID" value="CBR_g18829"/>
</dbReference>
<dbReference type="InterPro" id="IPR043502">
    <property type="entry name" value="DNA/RNA_pol_sf"/>
</dbReference>
<evidence type="ECO:0000256" key="5">
    <source>
        <dbReference type="PROSITE-ProRule" id="PRU00047"/>
    </source>
</evidence>
<dbReference type="InterPro" id="IPR000477">
    <property type="entry name" value="RT_dom"/>
</dbReference>
<feature type="compositionally biased region" description="Basic residues" evidence="6">
    <location>
        <begin position="770"/>
        <end position="789"/>
    </location>
</feature>
<dbReference type="Pfam" id="PF17919">
    <property type="entry name" value="RT_RNaseH_2"/>
    <property type="match status" value="2"/>
</dbReference>
<keyword evidence="5" id="KW-0863">Zinc-finger</keyword>
<reference evidence="9 10" key="1">
    <citation type="journal article" date="2018" name="Cell">
        <title>The Chara Genome: Secondary Complexity and Implications for Plant Terrestrialization.</title>
        <authorList>
            <person name="Nishiyama T."/>
            <person name="Sakayama H."/>
            <person name="Vries J.D."/>
            <person name="Buschmann H."/>
            <person name="Saint-Marcoux D."/>
            <person name="Ullrich K.K."/>
            <person name="Haas F.B."/>
            <person name="Vanderstraeten L."/>
            <person name="Becker D."/>
            <person name="Lang D."/>
            <person name="Vosolsobe S."/>
            <person name="Rombauts S."/>
            <person name="Wilhelmsson P.K.I."/>
            <person name="Janitza P."/>
            <person name="Kern R."/>
            <person name="Heyl A."/>
            <person name="Rumpler F."/>
            <person name="Villalobos L.I.A.C."/>
            <person name="Clay J.M."/>
            <person name="Skokan R."/>
            <person name="Toyoda A."/>
            <person name="Suzuki Y."/>
            <person name="Kagoshima H."/>
            <person name="Schijlen E."/>
            <person name="Tajeshwar N."/>
            <person name="Catarino B."/>
            <person name="Hetherington A.J."/>
            <person name="Saltykova A."/>
            <person name="Bonnot C."/>
            <person name="Breuninger H."/>
            <person name="Symeonidi A."/>
            <person name="Radhakrishnan G.V."/>
            <person name="Van Nieuwerburgh F."/>
            <person name="Deforce D."/>
            <person name="Chang C."/>
            <person name="Karol K.G."/>
            <person name="Hedrich R."/>
            <person name="Ulvskov P."/>
            <person name="Glockner G."/>
            <person name="Delwiche C.F."/>
            <person name="Petrasek J."/>
            <person name="Van de Peer Y."/>
            <person name="Friml J."/>
            <person name="Beilby M."/>
            <person name="Dolan L."/>
            <person name="Kohara Y."/>
            <person name="Sugano S."/>
            <person name="Fujiyama A."/>
            <person name="Delaux P.-M."/>
            <person name="Quint M."/>
            <person name="TheiBen G."/>
            <person name="Hagemann M."/>
            <person name="Harholt J."/>
            <person name="Dunand C."/>
            <person name="Zachgo S."/>
            <person name="Langdale J."/>
            <person name="Maumus F."/>
            <person name="Straeten D.V.D."/>
            <person name="Gould S.B."/>
            <person name="Rensing S.A."/>
        </authorList>
    </citation>
    <scope>NUCLEOTIDE SEQUENCE [LARGE SCALE GENOMIC DNA]</scope>
    <source>
        <strain evidence="9 10">S276</strain>
    </source>
</reference>
<feature type="domain" description="Reverse transcriptase" evidence="8">
    <location>
        <begin position="1338"/>
        <end position="1516"/>
    </location>
</feature>
<dbReference type="InterPro" id="IPR001878">
    <property type="entry name" value="Znf_CCHC"/>
</dbReference>
<feature type="domain" description="CCHC-type" evidence="7">
    <location>
        <begin position="652"/>
        <end position="665"/>
    </location>
</feature>
<dbReference type="Proteomes" id="UP000265515">
    <property type="component" value="Unassembled WGS sequence"/>
</dbReference>
<dbReference type="InterPro" id="IPR036875">
    <property type="entry name" value="Znf_CCHC_sf"/>
</dbReference>
<feature type="compositionally biased region" description="Basic and acidic residues" evidence="6">
    <location>
        <begin position="743"/>
        <end position="759"/>
    </location>
</feature>
<dbReference type="InterPro" id="IPR041577">
    <property type="entry name" value="RT_RNaseH_2"/>
</dbReference>
<dbReference type="GO" id="GO:0008270">
    <property type="term" value="F:zinc ion binding"/>
    <property type="evidence" value="ECO:0007669"/>
    <property type="project" value="UniProtKB-KW"/>
</dbReference>
<dbReference type="SMART" id="SM00343">
    <property type="entry name" value="ZnF_C2HC"/>
    <property type="match status" value="1"/>
</dbReference>
<evidence type="ECO:0000256" key="3">
    <source>
        <dbReference type="ARBA" id="ARBA00023125"/>
    </source>
</evidence>
<feature type="compositionally biased region" description="Low complexity" evidence="6">
    <location>
        <begin position="627"/>
        <end position="637"/>
    </location>
</feature>
<dbReference type="FunFam" id="3.30.70.270:FF:000020">
    <property type="entry name" value="Transposon Tf2-6 polyprotein-like Protein"/>
    <property type="match status" value="2"/>
</dbReference>
<feature type="region of interest" description="Disordered" evidence="6">
    <location>
        <begin position="691"/>
        <end position="716"/>
    </location>
</feature>
<dbReference type="Pfam" id="PF00078">
    <property type="entry name" value="RVT_1"/>
    <property type="match status" value="2"/>
</dbReference>
<evidence type="ECO:0000256" key="6">
    <source>
        <dbReference type="SAM" id="MobiDB-lite"/>
    </source>
</evidence>
<dbReference type="SUPFAM" id="SSF56672">
    <property type="entry name" value="DNA/RNA polymerases"/>
    <property type="match status" value="2"/>
</dbReference>
<evidence type="ECO:0000259" key="7">
    <source>
        <dbReference type="PROSITE" id="PS50158"/>
    </source>
</evidence>
<evidence type="ECO:0000313" key="9">
    <source>
        <dbReference type="EMBL" id="GBG74417.1"/>
    </source>
</evidence>
<evidence type="ECO:0000256" key="1">
    <source>
        <dbReference type="ARBA" id="ARBA00022670"/>
    </source>
</evidence>
<sequence>MAADLRTEAENGKLEESENKIALLLSHLTDLLATCIAQQEDIHNLDDAVQTHNQVFDQLTTRLQQLEQTVASPVASSSNTSDCLETLEIGVGSLKDGVQLQQTATQQLEQRICTAANHSSSEPRETTPKFDGREIFCGSTKTDPIPWFRKFELALQLHYVKEHKHHVYLYSRSGGTCQAWLDNLLSKYGVVAADLHTKINWGDLKVVWHKRFQVEPSEIKAMDKLMVFEQGTLPSVDWIAEYQRLTSIPDIQMSFKAIKHYFVLRSCPALGNALTHVKDTLMTLTKLFDKATQIIVTNKEARDLQRSFAPGLSRDQHRPKVAVVVAATPNDQTSEVVSTNEGDSLEPPRKILIRLNYRYKSALKTRYGHFEWVVMPFGLTNGPTTFQLAMTNEFRAMLDRFVLVYLDGILVYSRSLEDHLEHLRRVLETPRRAKYKANHDKCKFVWQELEYLGHFVALEGISPLSDKIRAIQEWPEPRNITDVHSLPGLAGYHQRFIKGYSKIAAHLSKLQCEDRLFNFGEDARESFLALKVALLSAEVFHIYNLLLSVRVTTDASGYGIGAVLEQHDGVDWHPVEYFSKKVPAVHSIDDARKKELLAFVHALKRLLQKGRYLEEQLTTNRGKDNMNNRNNNGNNGVNGNYGGYGGRRGISCYECGKTGHMARDCWSKRGKPNQHEDEVHVFMRELMEEKKEERRKKAEEEQKRSKEEDERRRELDITTRTEEMKLQLQADIEDKWRRQLEEAANRARENRQEPVKTESPKITPQSKTITKGKRKKARRQAKKTNKGKRAVLSSTSSDTSEGSSPTTSESSEDSEEDALWIIQLLRAEKQRAKLKKKQGRGRSAKRTPPSRCKRGECSKRSMAPETREKGEVEEEPRTPLPKGYKGKAAGCSREGFVDYTLQVFQEYSAKKVPQLREICEKEGIKTTKKDEMVMELAGATKVEFTARRQWTDGWKQITAQFGMSEVEVEGKSMLLKQAKATCQPGDWNPGDTALICPVLYRHGFGSTFMWNRDYETVVEPEAEILAKCKEDFVGAGLPEIGNWKRDGRLGKAYVIPKDKDLQRWRPIAPTCSDPAELAQRRGARALHCLITRFSRTKNFHLKSTMELKDDLEQAGSKMRREGCDIAMGRCYDIKEMFSSISHLSVKNAVLALVMHFEEQGWRQPGGSVRPGRARQGIRQCWIVLESFVWEPRGSEHSKRAKVRLKLDKLKHNKWTGTMHSLQEYVSKLFATPDLEMTAQSCLGVIKGSVPYTVIHRLGLRLITYINWLTLMRDLVKLEAQDLPGGSGGKKTTGCKRVPSSNYFAAYDLLEDDEKTFAEDPSLDDDQEQGRKASCSSSAHESEYVNGDEPMNAFKKTAFKRDNLRMCIQYRGLNGITRKNAYPLPCIDDLLDAAGGCKVFSKIDLKSGYHQIEVDHADQYKTAFKTCDGLYELTIMPFGLTNAPTTFQSLMDKVFRNQINRFVVVYLDVILIFSKSMEEHMRHLEEVLQILKNAQLHLNLEKSEFGRDNVIYLGHRLSVAGLEPEATKVEVIRKWPQLTNVRELRSFLGLASYYHKFVPKFSITARPLSRLTTKNVSYTLDGECTTAYQALKEALASHPVLRIADSKLTFIVTTDASLYGIGAVLQQDDGDDLRPLEFYSKRMPSHKVVASTYMRELYALREGLDHWKHYLLGRYFKVFSDHETLKWIQTQNNPSTTLTRRLHEIAVYDFELRHKKGCYNRIADALSRHPEYMSCLVGSYDLRKNLKEELVENTAKDPELSLIREHIQVDSSSQPDFHECKGLLF</sequence>
<feature type="compositionally biased region" description="Basic residues" evidence="6">
    <location>
        <begin position="832"/>
        <end position="845"/>
    </location>
</feature>
<evidence type="ECO:0008006" key="11">
    <source>
        <dbReference type="Google" id="ProtNLM"/>
    </source>
</evidence>
<dbReference type="GO" id="GO:0003677">
    <property type="term" value="F:DNA binding"/>
    <property type="evidence" value="ECO:0007669"/>
    <property type="project" value="UniProtKB-KW"/>
</dbReference>
<feature type="region of interest" description="Disordered" evidence="6">
    <location>
        <begin position="617"/>
        <end position="637"/>
    </location>
</feature>
<dbReference type="PROSITE" id="PS50158">
    <property type="entry name" value="ZF_CCHC"/>
    <property type="match status" value="1"/>
</dbReference>
<feature type="region of interest" description="Disordered" evidence="6">
    <location>
        <begin position="743"/>
        <end position="816"/>
    </location>
</feature>
<keyword evidence="4" id="KW-0511">Multifunctional enzyme</keyword>
<dbReference type="Pfam" id="PF00098">
    <property type="entry name" value="zf-CCHC"/>
    <property type="match status" value="1"/>
</dbReference>
<dbReference type="CDD" id="cd09274">
    <property type="entry name" value="RNase_HI_RT_Ty3"/>
    <property type="match status" value="1"/>
</dbReference>
<dbReference type="PANTHER" id="PTHR37984">
    <property type="entry name" value="PROTEIN CBG26694"/>
    <property type="match status" value="1"/>
</dbReference>
<dbReference type="CDD" id="cd01647">
    <property type="entry name" value="RT_LTR"/>
    <property type="match status" value="2"/>
</dbReference>
<comment type="caution">
    <text evidence="9">The sequence shown here is derived from an EMBL/GenBank/DDBJ whole genome shotgun (WGS) entry which is preliminary data.</text>
</comment>